<reference evidence="1" key="2">
    <citation type="journal article" date="2020" name="Nat. Commun.">
        <title>Large-scale genome sequencing of mycorrhizal fungi provides insights into the early evolution of symbiotic traits.</title>
        <authorList>
            <person name="Miyauchi S."/>
            <person name="Kiss E."/>
            <person name="Kuo A."/>
            <person name="Drula E."/>
            <person name="Kohler A."/>
            <person name="Sanchez-Garcia M."/>
            <person name="Morin E."/>
            <person name="Andreopoulos B."/>
            <person name="Barry K.W."/>
            <person name="Bonito G."/>
            <person name="Buee M."/>
            <person name="Carver A."/>
            <person name="Chen C."/>
            <person name="Cichocki N."/>
            <person name="Clum A."/>
            <person name="Culley D."/>
            <person name="Crous P.W."/>
            <person name="Fauchery L."/>
            <person name="Girlanda M."/>
            <person name="Hayes R.D."/>
            <person name="Keri Z."/>
            <person name="LaButti K."/>
            <person name="Lipzen A."/>
            <person name="Lombard V."/>
            <person name="Magnuson J."/>
            <person name="Maillard F."/>
            <person name="Murat C."/>
            <person name="Nolan M."/>
            <person name="Ohm R.A."/>
            <person name="Pangilinan J."/>
            <person name="Pereira M.F."/>
            <person name="Perotto S."/>
            <person name="Peter M."/>
            <person name="Pfister S."/>
            <person name="Riley R."/>
            <person name="Sitrit Y."/>
            <person name="Stielow J.B."/>
            <person name="Szollosi G."/>
            <person name="Zifcakova L."/>
            <person name="Stursova M."/>
            <person name="Spatafora J.W."/>
            <person name="Tedersoo L."/>
            <person name="Vaario L.M."/>
            <person name="Yamada A."/>
            <person name="Yan M."/>
            <person name="Wang P."/>
            <person name="Xu J."/>
            <person name="Bruns T."/>
            <person name="Baldrian P."/>
            <person name="Vilgalys R."/>
            <person name="Dunand C."/>
            <person name="Henrissat B."/>
            <person name="Grigoriev I.V."/>
            <person name="Hibbett D."/>
            <person name="Nagy L.G."/>
            <person name="Martin F.M."/>
        </authorList>
    </citation>
    <scope>NUCLEOTIDE SEQUENCE</scope>
    <source>
        <strain evidence="1">P2</strain>
    </source>
</reference>
<evidence type="ECO:0000313" key="2">
    <source>
        <dbReference type="Proteomes" id="UP000886501"/>
    </source>
</evidence>
<dbReference type="EMBL" id="MU117994">
    <property type="protein sequence ID" value="KAF9649697.1"/>
    <property type="molecule type" value="Genomic_DNA"/>
</dbReference>
<gene>
    <name evidence="1" type="ORF">BDM02DRAFT_3155172</name>
</gene>
<sequence length="383" mass="42057">MALSIIPAGILRRVIGPPRPCLLTRQNVRCFTVLALESSADDTCAAIVNSDREIVSNVVVKQHSFHEQFGGIHPMHAIWAHQRHMPGAVRKALHDAGMTMNSIDGIAYTRGPGMAGCLSVCSNAAKTLAAATSKPIVGVHHMQAHALMPLLTTPDISFPFLTLLISGGHTLLLLARSWRSFQTLATTPDESIGNAFDKVSKMLKIPWGKLGPGAALEQYCLNDYDQQLPEIIPPLPSGQPGKLAFSYSGLHSGVERYIAVRNGDLDDPTKLALARAFQTAAVGQLEEKLLLALHWCRQNGVVIRDIIVSGGVASNKFLRRRLEFACRDFKFDDAAVRLVSPPQELCTDNAVMIGWASMDRFLAQDYDEYEIETRPKWDIQELQ</sequence>
<dbReference type="Proteomes" id="UP000886501">
    <property type="component" value="Unassembled WGS sequence"/>
</dbReference>
<protein>
    <submittedName>
        <fullName evidence="1">Peptidase M22, glycoprotease</fullName>
    </submittedName>
</protein>
<name>A0ACB6ZJC0_THEGA</name>
<organism evidence="1 2">
    <name type="scientific">Thelephora ganbajun</name>
    <name type="common">Ganba fungus</name>
    <dbReference type="NCBI Taxonomy" id="370292"/>
    <lineage>
        <taxon>Eukaryota</taxon>
        <taxon>Fungi</taxon>
        <taxon>Dikarya</taxon>
        <taxon>Basidiomycota</taxon>
        <taxon>Agaricomycotina</taxon>
        <taxon>Agaricomycetes</taxon>
        <taxon>Thelephorales</taxon>
        <taxon>Thelephoraceae</taxon>
        <taxon>Thelephora</taxon>
    </lineage>
</organism>
<reference evidence="1" key="1">
    <citation type="submission" date="2019-10" db="EMBL/GenBank/DDBJ databases">
        <authorList>
            <consortium name="DOE Joint Genome Institute"/>
            <person name="Kuo A."/>
            <person name="Miyauchi S."/>
            <person name="Kiss E."/>
            <person name="Drula E."/>
            <person name="Kohler A."/>
            <person name="Sanchez-Garcia M."/>
            <person name="Andreopoulos B."/>
            <person name="Barry K.W."/>
            <person name="Bonito G."/>
            <person name="Buee M."/>
            <person name="Carver A."/>
            <person name="Chen C."/>
            <person name="Cichocki N."/>
            <person name="Clum A."/>
            <person name="Culley D."/>
            <person name="Crous P.W."/>
            <person name="Fauchery L."/>
            <person name="Girlanda M."/>
            <person name="Hayes R."/>
            <person name="Keri Z."/>
            <person name="Labutti K."/>
            <person name="Lipzen A."/>
            <person name="Lombard V."/>
            <person name="Magnuson J."/>
            <person name="Maillard F."/>
            <person name="Morin E."/>
            <person name="Murat C."/>
            <person name="Nolan M."/>
            <person name="Ohm R."/>
            <person name="Pangilinan J."/>
            <person name="Pereira M."/>
            <person name="Perotto S."/>
            <person name="Peter M."/>
            <person name="Riley R."/>
            <person name="Sitrit Y."/>
            <person name="Stielow B."/>
            <person name="Szollosi G."/>
            <person name="Zifcakova L."/>
            <person name="Stursova M."/>
            <person name="Spatafora J.W."/>
            <person name="Tedersoo L."/>
            <person name="Vaario L.-M."/>
            <person name="Yamada A."/>
            <person name="Yan M."/>
            <person name="Wang P."/>
            <person name="Xu J."/>
            <person name="Bruns T."/>
            <person name="Baldrian P."/>
            <person name="Vilgalys R."/>
            <person name="Henrissat B."/>
            <person name="Grigoriev I.V."/>
            <person name="Hibbett D."/>
            <person name="Nagy L.G."/>
            <person name="Martin F.M."/>
        </authorList>
    </citation>
    <scope>NUCLEOTIDE SEQUENCE</scope>
    <source>
        <strain evidence="1">P2</strain>
    </source>
</reference>
<accession>A0ACB6ZJC0</accession>
<keyword evidence="2" id="KW-1185">Reference proteome</keyword>
<proteinExistence type="predicted"/>
<evidence type="ECO:0000313" key="1">
    <source>
        <dbReference type="EMBL" id="KAF9649697.1"/>
    </source>
</evidence>
<comment type="caution">
    <text evidence="1">The sequence shown here is derived from an EMBL/GenBank/DDBJ whole genome shotgun (WGS) entry which is preliminary data.</text>
</comment>